<feature type="transmembrane region" description="Helical" evidence="2">
    <location>
        <begin position="248"/>
        <end position="269"/>
    </location>
</feature>
<accession>A0A0F9ABZ9</accession>
<keyword evidence="2" id="KW-1133">Transmembrane helix</keyword>
<dbReference type="InterPro" id="IPR029044">
    <property type="entry name" value="Nucleotide-diphossugar_trans"/>
</dbReference>
<reference evidence="4" key="1">
    <citation type="journal article" date="2015" name="Nature">
        <title>Complex archaea that bridge the gap between prokaryotes and eukaryotes.</title>
        <authorList>
            <person name="Spang A."/>
            <person name="Saw J.H."/>
            <person name="Jorgensen S.L."/>
            <person name="Zaremba-Niedzwiedzka K."/>
            <person name="Martijn J."/>
            <person name="Lind A.E."/>
            <person name="van Eijk R."/>
            <person name="Schleper C."/>
            <person name="Guy L."/>
            <person name="Ettema T.J."/>
        </authorList>
    </citation>
    <scope>NUCLEOTIDE SEQUENCE</scope>
</reference>
<feature type="non-terminal residue" evidence="4">
    <location>
        <position position="1"/>
    </location>
</feature>
<dbReference type="PANTHER" id="PTHR48090">
    <property type="entry name" value="UNDECAPRENYL-PHOSPHATE 4-DEOXY-4-FORMAMIDO-L-ARABINOSE TRANSFERASE-RELATED"/>
    <property type="match status" value="1"/>
</dbReference>
<dbReference type="Gene3D" id="3.90.550.10">
    <property type="entry name" value="Spore Coat Polysaccharide Biosynthesis Protein SpsA, Chain A"/>
    <property type="match status" value="1"/>
</dbReference>
<evidence type="ECO:0000259" key="3">
    <source>
        <dbReference type="Pfam" id="PF00535"/>
    </source>
</evidence>
<dbReference type="EMBL" id="LAZR01058510">
    <property type="protein sequence ID" value="KKK69736.1"/>
    <property type="molecule type" value="Genomic_DNA"/>
</dbReference>
<dbReference type="InterPro" id="IPR001173">
    <property type="entry name" value="Glyco_trans_2-like"/>
</dbReference>
<dbReference type="Pfam" id="PF00535">
    <property type="entry name" value="Glycos_transf_2"/>
    <property type="match status" value="1"/>
</dbReference>
<evidence type="ECO:0000256" key="1">
    <source>
        <dbReference type="SAM" id="MobiDB-lite"/>
    </source>
</evidence>
<dbReference type="PANTHER" id="PTHR48090:SF7">
    <property type="entry name" value="RFBJ PROTEIN"/>
    <property type="match status" value="1"/>
</dbReference>
<dbReference type="InterPro" id="IPR050256">
    <property type="entry name" value="Glycosyltransferase_2"/>
</dbReference>
<keyword evidence="2" id="KW-0812">Transmembrane</keyword>
<organism evidence="4">
    <name type="scientific">marine sediment metagenome</name>
    <dbReference type="NCBI Taxonomy" id="412755"/>
    <lineage>
        <taxon>unclassified sequences</taxon>
        <taxon>metagenomes</taxon>
        <taxon>ecological metagenomes</taxon>
    </lineage>
</organism>
<keyword evidence="2" id="KW-0472">Membrane</keyword>
<comment type="caution">
    <text evidence="4">The sequence shown here is derived from an EMBL/GenBank/DDBJ whole genome shotgun (WGS) entry which is preliminary data.</text>
</comment>
<dbReference type="AlphaFoldDB" id="A0A0F9ABZ9"/>
<feature type="transmembrane region" description="Helical" evidence="2">
    <location>
        <begin position="213"/>
        <end position="236"/>
    </location>
</feature>
<protein>
    <recommendedName>
        <fullName evidence="3">Glycosyltransferase 2-like domain-containing protein</fullName>
    </recommendedName>
</protein>
<feature type="compositionally biased region" description="Low complexity" evidence="1">
    <location>
        <begin position="295"/>
        <end position="305"/>
    </location>
</feature>
<feature type="domain" description="Glycosyltransferase 2-like" evidence="3">
    <location>
        <begin position="62"/>
        <end position="144"/>
    </location>
</feature>
<sequence>RLTPAWVPRSFLHPGKRIKLAPTDWYALGAHRGGIDERWFASTTEAANDGRSWDEVKSEVADVIVNTDGDNHYDQSRIPELVAPVLAGQADIVVGSRDLALLKDMGFVRKWGNRIANSIFRFLYRLPNGTDVSSGFRAYSREAALRLTITSKYTYAHESLIVAKDHNLLIANRVFPAQDVSRPSRLMKSVSSHIYRAGTVAVLSFAVHRLFHILLLGTALLMLAGSAAFVRFLYFVVTSGSAGHIQSLIIGAVLVILGMQVAMGSFFGLSLAKNRQLVEDVIYMQRRQMFESSGPPAAADTVADAEPAEADPVRSER</sequence>
<dbReference type="SUPFAM" id="SSF53448">
    <property type="entry name" value="Nucleotide-diphospho-sugar transferases"/>
    <property type="match status" value="1"/>
</dbReference>
<proteinExistence type="predicted"/>
<gene>
    <name evidence="4" type="ORF">LCGC14_2931050</name>
</gene>
<evidence type="ECO:0000256" key="2">
    <source>
        <dbReference type="SAM" id="Phobius"/>
    </source>
</evidence>
<evidence type="ECO:0000313" key="4">
    <source>
        <dbReference type="EMBL" id="KKK69736.1"/>
    </source>
</evidence>
<name>A0A0F9ABZ9_9ZZZZ</name>
<feature type="region of interest" description="Disordered" evidence="1">
    <location>
        <begin position="293"/>
        <end position="317"/>
    </location>
</feature>